<keyword evidence="9 13" id="KW-0067">ATP-binding</keyword>
<dbReference type="PANTHER" id="PTHR44899">
    <property type="entry name" value="CAMK FAMILY PROTEIN KINASE"/>
    <property type="match status" value="1"/>
</dbReference>
<dbReference type="FunFam" id="1.10.510.10:FF:000172">
    <property type="entry name" value="serine/threonine-protein kinase Nek1 isoform X1"/>
    <property type="match status" value="1"/>
</dbReference>
<evidence type="ECO:0000256" key="12">
    <source>
        <dbReference type="ARBA" id="ARBA00048679"/>
    </source>
</evidence>
<organism evidence="17 18">
    <name type="scientific">Crotalus adamanteus</name>
    <name type="common">Eastern diamondback rattlesnake</name>
    <dbReference type="NCBI Taxonomy" id="8729"/>
    <lineage>
        <taxon>Eukaryota</taxon>
        <taxon>Metazoa</taxon>
        <taxon>Chordata</taxon>
        <taxon>Craniata</taxon>
        <taxon>Vertebrata</taxon>
        <taxon>Euteleostomi</taxon>
        <taxon>Lepidosauria</taxon>
        <taxon>Squamata</taxon>
        <taxon>Bifurcata</taxon>
        <taxon>Unidentata</taxon>
        <taxon>Episquamata</taxon>
        <taxon>Toxicofera</taxon>
        <taxon>Serpentes</taxon>
        <taxon>Colubroidea</taxon>
        <taxon>Viperidae</taxon>
        <taxon>Crotalinae</taxon>
        <taxon>Crotalus</taxon>
    </lineage>
</organism>
<keyword evidence="18" id="KW-1185">Reference proteome</keyword>
<keyword evidence="7 13" id="KW-0547">Nucleotide-binding</keyword>
<comment type="similarity">
    <text evidence="2">Belongs to the protein kinase superfamily. NEK Ser/Thr protein kinase family. NIMA subfamily.</text>
</comment>
<feature type="coiled-coil region" evidence="14">
    <location>
        <begin position="607"/>
        <end position="634"/>
    </location>
</feature>
<feature type="domain" description="Protein kinase" evidence="16">
    <location>
        <begin position="35"/>
        <end position="290"/>
    </location>
</feature>
<comment type="caution">
    <text evidence="17">The sequence shown here is derived from an EMBL/GenBank/DDBJ whole genome shotgun (WGS) entry which is preliminary data.</text>
</comment>
<dbReference type="SUPFAM" id="SSF56112">
    <property type="entry name" value="Protein kinase-like (PK-like)"/>
    <property type="match status" value="1"/>
</dbReference>
<comment type="cofactor">
    <cofactor evidence="1">
        <name>Mg(2+)</name>
        <dbReference type="ChEBI" id="CHEBI:18420"/>
    </cofactor>
</comment>
<keyword evidence="6" id="KW-0479">Metal-binding</keyword>
<dbReference type="InterPro" id="IPR051131">
    <property type="entry name" value="NEK_Ser/Thr_kinase_NIMA"/>
</dbReference>
<evidence type="ECO:0000256" key="15">
    <source>
        <dbReference type="SAM" id="MobiDB-lite"/>
    </source>
</evidence>
<feature type="compositionally biased region" description="Acidic residues" evidence="15">
    <location>
        <begin position="744"/>
        <end position="760"/>
    </location>
</feature>
<dbReference type="FunFam" id="3.30.200.20:FF:000097">
    <property type="entry name" value="Probable serine/threonine-protein kinase nek1"/>
    <property type="match status" value="1"/>
</dbReference>
<evidence type="ECO:0000256" key="1">
    <source>
        <dbReference type="ARBA" id="ARBA00001946"/>
    </source>
</evidence>
<dbReference type="AlphaFoldDB" id="A0AAW1C9V4"/>
<evidence type="ECO:0000256" key="14">
    <source>
        <dbReference type="SAM" id="Coils"/>
    </source>
</evidence>
<dbReference type="PROSITE" id="PS00108">
    <property type="entry name" value="PROTEIN_KINASE_ST"/>
    <property type="match status" value="1"/>
</dbReference>
<feature type="binding site" evidence="13">
    <location>
        <position position="74"/>
    </location>
    <ligand>
        <name>ATP</name>
        <dbReference type="ChEBI" id="CHEBI:30616"/>
    </ligand>
</feature>
<evidence type="ECO:0000256" key="3">
    <source>
        <dbReference type="ARBA" id="ARBA00012513"/>
    </source>
</evidence>
<evidence type="ECO:0000256" key="11">
    <source>
        <dbReference type="ARBA" id="ARBA00047899"/>
    </source>
</evidence>
<name>A0AAW1C9V4_CROAD</name>
<evidence type="ECO:0000256" key="6">
    <source>
        <dbReference type="ARBA" id="ARBA00022723"/>
    </source>
</evidence>
<dbReference type="InterPro" id="IPR011009">
    <property type="entry name" value="Kinase-like_dom_sf"/>
</dbReference>
<keyword evidence="5" id="KW-0808">Transferase</keyword>
<evidence type="ECO:0000256" key="5">
    <source>
        <dbReference type="ARBA" id="ARBA00022679"/>
    </source>
</evidence>
<comment type="catalytic activity">
    <reaction evidence="12">
        <text>L-seryl-[protein] + ATP = O-phospho-L-seryl-[protein] + ADP + H(+)</text>
        <dbReference type="Rhea" id="RHEA:17989"/>
        <dbReference type="Rhea" id="RHEA-COMP:9863"/>
        <dbReference type="Rhea" id="RHEA-COMP:11604"/>
        <dbReference type="ChEBI" id="CHEBI:15378"/>
        <dbReference type="ChEBI" id="CHEBI:29999"/>
        <dbReference type="ChEBI" id="CHEBI:30616"/>
        <dbReference type="ChEBI" id="CHEBI:83421"/>
        <dbReference type="ChEBI" id="CHEBI:456216"/>
        <dbReference type="EC" id="2.7.11.1"/>
    </reaction>
</comment>
<evidence type="ECO:0000313" key="17">
    <source>
        <dbReference type="EMBL" id="KAK9411187.1"/>
    </source>
</evidence>
<dbReference type="Pfam" id="PF00069">
    <property type="entry name" value="Pkinase"/>
    <property type="match status" value="1"/>
</dbReference>
<dbReference type="PANTHER" id="PTHR44899:SF1">
    <property type="entry name" value="SERINE_THREONINE-PROTEIN KINASE NEK5"/>
    <property type="match status" value="1"/>
</dbReference>
<evidence type="ECO:0000256" key="9">
    <source>
        <dbReference type="ARBA" id="ARBA00022840"/>
    </source>
</evidence>
<evidence type="ECO:0000256" key="10">
    <source>
        <dbReference type="ARBA" id="ARBA00022842"/>
    </source>
</evidence>
<comment type="catalytic activity">
    <reaction evidence="11">
        <text>L-threonyl-[protein] + ATP = O-phospho-L-threonyl-[protein] + ADP + H(+)</text>
        <dbReference type="Rhea" id="RHEA:46608"/>
        <dbReference type="Rhea" id="RHEA-COMP:11060"/>
        <dbReference type="Rhea" id="RHEA-COMP:11605"/>
        <dbReference type="ChEBI" id="CHEBI:15378"/>
        <dbReference type="ChEBI" id="CHEBI:30013"/>
        <dbReference type="ChEBI" id="CHEBI:30616"/>
        <dbReference type="ChEBI" id="CHEBI:61977"/>
        <dbReference type="ChEBI" id="CHEBI:456216"/>
        <dbReference type="EC" id="2.7.11.1"/>
    </reaction>
</comment>
<evidence type="ECO:0000256" key="2">
    <source>
        <dbReference type="ARBA" id="ARBA00010886"/>
    </source>
</evidence>
<evidence type="ECO:0000259" key="16">
    <source>
        <dbReference type="PROSITE" id="PS50011"/>
    </source>
</evidence>
<dbReference type="SMART" id="SM00220">
    <property type="entry name" value="S_TKc"/>
    <property type="match status" value="1"/>
</dbReference>
<keyword evidence="4" id="KW-0723">Serine/threonine-protein kinase</keyword>
<proteinExistence type="inferred from homology"/>
<accession>A0AAW1C9V4</accession>
<dbReference type="GO" id="GO:0046872">
    <property type="term" value="F:metal ion binding"/>
    <property type="evidence" value="ECO:0007669"/>
    <property type="project" value="UniProtKB-KW"/>
</dbReference>
<dbReference type="GO" id="GO:0005524">
    <property type="term" value="F:ATP binding"/>
    <property type="evidence" value="ECO:0007669"/>
    <property type="project" value="UniProtKB-UniRule"/>
</dbReference>
<dbReference type="Gene3D" id="3.30.200.20">
    <property type="entry name" value="Phosphorylase Kinase, domain 1"/>
    <property type="match status" value="1"/>
</dbReference>
<dbReference type="PROSITE" id="PS50011">
    <property type="entry name" value="PROTEIN_KINASE_DOM"/>
    <property type="match status" value="1"/>
</dbReference>
<feature type="compositionally biased region" description="Polar residues" evidence="15">
    <location>
        <begin position="782"/>
        <end position="793"/>
    </location>
</feature>
<dbReference type="EMBL" id="JAOTOJ010000001">
    <property type="protein sequence ID" value="KAK9411187.1"/>
    <property type="molecule type" value="Genomic_DNA"/>
</dbReference>
<feature type="coiled-coil region" evidence="14">
    <location>
        <begin position="492"/>
        <end position="519"/>
    </location>
</feature>
<dbReference type="Gene3D" id="1.10.510.10">
    <property type="entry name" value="Transferase(Phosphotransferase) domain 1"/>
    <property type="match status" value="1"/>
</dbReference>
<evidence type="ECO:0000256" key="8">
    <source>
        <dbReference type="ARBA" id="ARBA00022777"/>
    </source>
</evidence>
<feature type="region of interest" description="Disordered" evidence="15">
    <location>
        <begin position="716"/>
        <end position="822"/>
    </location>
</feature>
<evidence type="ECO:0000256" key="13">
    <source>
        <dbReference type="PROSITE-ProRule" id="PRU10141"/>
    </source>
</evidence>
<dbReference type="EC" id="2.7.11.1" evidence="3"/>
<feature type="compositionally biased region" description="Polar residues" evidence="15">
    <location>
        <begin position="803"/>
        <end position="812"/>
    </location>
</feature>
<dbReference type="GO" id="GO:0004674">
    <property type="term" value="F:protein serine/threonine kinase activity"/>
    <property type="evidence" value="ECO:0007669"/>
    <property type="project" value="UniProtKB-KW"/>
</dbReference>
<keyword evidence="10" id="KW-0460">Magnesium</keyword>
<protein>
    <recommendedName>
        <fullName evidence="3">non-specific serine/threonine protein kinase</fullName>
        <ecNumber evidence="3">2.7.11.1</ecNumber>
    </recommendedName>
</protein>
<dbReference type="InterPro" id="IPR000719">
    <property type="entry name" value="Prot_kinase_dom"/>
</dbReference>
<dbReference type="PROSITE" id="PS00107">
    <property type="entry name" value="PROTEIN_KINASE_ATP"/>
    <property type="match status" value="1"/>
</dbReference>
<dbReference type="InterPro" id="IPR008271">
    <property type="entry name" value="Ser/Thr_kinase_AS"/>
</dbReference>
<keyword evidence="8 17" id="KW-0418">Kinase</keyword>
<keyword evidence="14" id="KW-0175">Coiled coil</keyword>
<evidence type="ECO:0000256" key="4">
    <source>
        <dbReference type="ARBA" id="ARBA00022527"/>
    </source>
</evidence>
<feature type="compositionally biased region" description="Basic and acidic residues" evidence="15">
    <location>
        <begin position="716"/>
        <end position="728"/>
    </location>
</feature>
<evidence type="ECO:0000256" key="7">
    <source>
        <dbReference type="ARBA" id="ARBA00022741"/>
    </source>
</evidence>
<sequence>MTPDNRAGCKENTPPRALKKLLLPPSETLRIMDNYVIIKMIGEGAFGKIFLARKKEDNQQCVIKEINLTKMPRKEKESSQKEATLLAKMKHPNIVAFYTSLQEKNNLYIMMEYCNGGDLMKRINMQRGVLFDEDKILGWFVQVALGLKHIHDRKILHRDIKTQNIFLSNDGKTAKLGDFGIARMLNNTMEFASTCVGTPYYLSPEICENKPYNNKTDIWSLGCVLYELCTLKHPFEGNNLPQLIMKICRGHFIPVSVKYSSNLRLLISQLFRTSPRDRPSINSILKKAFLEKQIKNYLPPEIIEAEFSHTVIHRKKSSASPLGQKRRLHDYRSPKIKMEMLPRKLVYKNECYSPSSIQDPIIKPLGPAFKICGKPEVIRMCGHYDHYYVKLASLRKRALVQDDDPCIGQRMEEYYKQKGQEPPPPPPHGPSEYLQRRFNAQQNKLKVEKQLGLRPSSAEFCQLQNQEMKEEQLKVCNNALPQKNEMKQQEYLKQLHEIRQQYQSEVNEIRLKAVKENKNIRDKTYIVKLGKSEDHEERNEPGQDMEENLKQIGLQRWQEKNNPEVQQKAKGGVKFQIYLTDNAAVEKNILEENEHDKLNETLTFEHGENLKKKLANYEEELQHWKMEADNEDAINDRKHWRIATPQTLLNFLENVDTTSVQNIMEEAGQVNEIQSEFPEIRKKWSPRLPSTLMNMLAEAECTSDTLCQTEEHKETINNEIPESIKDAPDVNLAANPDESKLDPSSDDEDTNFEESEDELRDELVESLENVVTSLEEEISKSPVESANLEQQKQSTDDSKFSKPNESLENNNDLAGEKQSAIS</sequence>
<gene>
    <name evidence="17" type="ORF">NXF25_002362</name>
</gene>
<reference evidence="17 18" key="1">
    <citation type="journal article" date="2024" name="Proc. Natl. Acad. Sci. U.S.A.">
        <title>The genetic regulatory architecture and epigenomic basis for age-related changes in rattlesnake venom.</title>
        <authorList>
            <person name="Hogan M.P."/>
            <person name="Holding M.L."/>
            <person name="Nystrom G.S."/>
            <person name="Colston T.J."/>
            <person name="Bartlett D.A."/>
            <person name="Mason A.J."/>
            <person name="Ellsworth S.A."/>
            <person name="Rautsaw R.M."/>
            <person name="Lawrence K.C."/>
            <person name="Strickland J.L."/>
            <person name="He B."/>
            <person name="Fraser P."/>
            <person name="Margres M.J."/>
            <person name="Gilbert D.M."/>
            <person name="Gibbs H.L."/>
            <person name="Parkinson C.L."/>
            <person name="Rokyta D.R."/>
        </authorList>
    </citation>
    <scope>NUCLEOTIDE SEQUENCE [LARGE SCALE GENOMIC DNA]</scope>
    <source>
        <strain evidence="17">DRR0105</strain>
    </source>
</reference>
<dbReference type="Proteomes" id="UP001474421">
    <property type="component" value="Unassembled WGS sequence"/>
</dbReference>
<evidence type="ECO:0000313" key="18">
    <source>
        <dbReference type="Proteomes" id="UP001474421"/>
    </source>
</evidence>
<dbReference type="InterPro" id="IPR017441">
    <property type="entry name" value="Protein_kinase_ATP_BS"/>
</dbReference>